<evidence type="ECO:0000313" key="7">
    <source>
        <dbReference type="Proteomes" id="UP000426328"/>
    </source>
</evidence>
<accession>A0A650CTW7</accession>
<reference evidence="5 8" key="1">
    <citation type="submission" date="2019-10" db="EMBL/GenBank/DDBJ databases">
        <title>Comparative genomics of sulfur disproportionating microorganisms.</title>
        <authorList>
            <person name="Ward L.M."/>
            <person name="Bertran E."/>
            <person name="Johnston D."/>
        </authorList>
    </citation>
    <scope>NUCLEOTIDE SEQUENCE [LARGE SCALE GENOMIC DNA]</scope>
    <source>
        <strain evidence="5 8">DSM 3772</strain>
    </source>
</reference>
<organism evidence="6 7">
    <name type="scientific">Acidianus ambivalens</name>
    <name type="common">Desulfurolobus ambivalens</name>
    <dbReference type="NCBI Taxonomy" id="2283"/>
    <lineage>
        <taxon>Archaea</taxon>
        <taxon>Thermoproteota</taxon>
        <taxon>Thermoprotei</taxon>
        <taxon>Sulfolobales</taxon>
        <taxon>Sulfolobaceae</taxon>
        <taxon>Acidianus</taxon>
    </lineage>
</organism>
<dbReference type="RefSeq" id="WP_152942864.1">
    <property type="nucleotide sequence ID" value="NZ_CP045482.1"/>
</dbReference>
<proteinExistence type="predicted"/>
<dbReference type="SUPFAM" id="SSF53383">
    <property type="entry name" value="PLP-dependent transferases"/>
    <property type="match status" value="1"/>
</dbReference>
<gene>
    <name evidence="6" type="ORF">D1866_03450</name>
    <name evidence="5" type="ORF">GFB69_11380</name>
</gene>
<dbReference type="EMBL" id="CP045482">
    <property type="protein sequence ID" value="QGR21165.1"/>
    <property type="molecule type" value="Genomic_DNA"/>
</dbReference>
<dbReference type="GeneID" id="42778758"/>
<dbReference type="EMBL" id="WHYS01000002">
    <property type="protein sequence ID" value="MQL56301.1"/>
    <property type="molecule type" value="Genomic_DNA"/>
</dbReference>
<evidence type="ECO:0008006" key="9">
    <source>
        <dbReference type="Google" id="ProtNLM"/>
    </source>
</evidence>
<comment type="cofactor">
    <cofactor evidence="1">
        <name>pyridoxal 5'-phosphate</name>
        <dbReference type="ChEBI" id="CHEBI:597326"/>
    </cofactor>
</comment>
<keyword evidence="3" id="KW-0808">Transferase</keyword>
<dbReference type="Proteomes" id="UP000426328">
    <property type="component" value="Chromosome"/>
</dbReference>
<sequence length="297" mass="34192">MESNTSYIDLSRGLPDPRIVKSLEEIMKELKIETVMFEGIMKGFYDAVKYVINLRGIDFKPHFATSVMEVTRQTFDECRAVSAEEPTHDSVIREDKVVTYEGLVAEGKWEFKGDCFYFAPVNNPTGVVADSKISEEFLEDSIEKGVKIVEDDVYGYFSNSKALLDKNVVYTSSFTRILGPGLRVAFTNRKYYGKPSSISQYIISRLYEMGELQRIIKEEKEVYEKRLNEAKDFFSSSLYKVPQGGVSLLLTIPKEKFLVKVADGSRYFKRKEGRENLSRLTISRYSISEIRDKLFKY</sequence>
<dbReference type="InterPro" id="IPR015424">
    <property type="entry name" value="PyrdxlP-dep_Trfase"/>
</dbReference>
<evidence type="ECO:0000256" key="1">
    <source>
        <dbReference type="ARBA" id="ARBA00001933"/>
    </source>
</evidence>
<keyword evidence="2" id="KW-0032">Aminotransferase</keyword>
<keyword evidence="7" id="KW-1185">Reference proteome</keyword>
<evidence type="ECO:0000313" key="6">
    <source>
        <dbReference type="EMBL" id="QGR21165.1"/>
    </source>
</evidence>
<evidence type="ECO:0000313" key="8">
    <source>
        <dbReference type="Proteomes" id="UP000474054"/>
    </source>
</evidence>
<keyword evidence="4" id="KW-0663">Pyridoxal phosphate</keyword>
<reference evidence="6 7" key="2">
    <citation type="submission" date="2019-10" db="EMBL/GenBank/DDBJ databases">
        <title>Genome Sequences from Six Type Strain Members of the Archaeal Family Sulfolobaceae: Acidianus ambivalens, Acidianus infernus, Metallosphaera prunae, Stygiolobus azoricus, Sulfolobus metallicus, and Sulfurisphaera ohwakuensis.</title>
        <authorList>
            <person name="Counts J.A."/>
            <person name="Kelly R.M."/>
        </authorList>
    </citation>
    <scope>NUCLEOTIDE SEQUENCE [LARGE SCALE GENOMIC DNA]</scope>
    <source>
        <strain evidence="6 7">LEI 10</strain>
    </source>
</reference>
<dbReference type="InterPro" id="IPR015421">
    <property type="entry name" value="PyrdxlP-dep_Trfase_major"/>
</dbReference>
<dbReference type="GO" id="GO:1901605">
    <property type="term" value="P:alpha-amino acid metabolic process"/>
    <property type="evidence" value="ECO:0007669"/>
    <property type="project" value="TreeGrafter"/>
</dbReference>
<dbReference type="Gene3D" id="3.40.640.10">
    <property type="entry name" value="Type I PLP-dependent aspartate aminotransferase-like (Major domain)"/>
    <property type="match status" value="1"/>
</dbReference>
<evidence type="ECO:0000313" key="5">
    <source>
        <dbReference type="EMBL" id="MQL56301.1"/>
    </source>
</evidence>
<name>A0A650CTW7_ACIAM</name>
<dbReference type="PANTHER" id="PTHR42790:SF19">
    <property type="entry name" value="KYNURENINE_ALPHA-AMINOADIPATE AMINOTRANSFERASE, MITOCHONDRIAL"/>
    <property type="match status" value="1"/>
</dbReference>
<evidence type="ECO:0000256" key="3">
    <source>
        <dbReference type="ARBA" id="ARBA00022679"/>
    </source>
</evidence>
<dbReference type="PANTHER" id="PTHR42790">
    <property type="entry name" value="AMINOTRANSFERASE"/>
    <property type="match status" value="1"/>
</dbReference>
<evidence type="ECO:0000256" key="4">
    <source>
        <dbReference type="ARBA" id="ARBA00022898"/>
    </source>
</evidence>
<dbReference type="AlphaFoldDB" id="A0A650CTW7"/>
<dbReference type="InterPro" id="IPR050859">
    <property type="entry name" value="Class-I_PLP-dep_aminotransf"/>
</dbReference>
<dbReference type="KEGG" id="aamb:D1866_03450"/>
<dbReference type="Proteomes" id="UP000474054">
    <property type="component" value="Unassembled WGS sequence"/>
</dbReference>
<evidence type="ECO:0000256" key="2">
    <source>
        <dbReference type="ARBA" id="ARBA00022576"/>
    </source>
</evidence>
<dbReference type="GO" id="GO:0008483">
    <property type="term" value="F:transaminase activity"/>
    <property type="evidence" value="ECO:0007669"/>
    <property type="project" value="UniProtKB-KW"/>
</dbReference>
<protein>
    <recommendedName>
        <fullName evidence="9">Aminotransferase class I/II-fold pyridoxal phosphate-dependent enzyme</fullName>
    </recommendedName>
</protein>